<evidence type="ECO:0000313" key="2">
    <source>
        <dbReference type="Proteomes" id="UP000269721"/>
    </source>
</evidence>
<reference evidence="2" key="1">
    <citation type="journal article" date="2018" name="Nat. Microbiol.">
        <title>Leveraging single-cell genomics to expand the fungal tree of life.</title>
        <authorList>
            <person name="Ahrendt S.R."/>
            <person name="Quandt C.A."/>
            <person name="Ciobanu D."/>
            <person name="Clum A."/>
            <person name="Salamov A."/>
            <person name="Andreopoulos B."/>
            <person name="Cheng J.F."/>
            <person name="Woyke T."/>
            <person name="Pelin A."/>
            <person name="Henrissat B."/>
            <person name="Reynolds N.K."/>
            <person name="Benny G.L."/>
            <person name="Smith M.E."/>
            <person name="James T.Y."/>
            <person name="Grigoriev I.V."/>
        </authorList>
    </citation>
    <scope>NUCLEOTIDE SEQUENCE [LARGE SCALE GENOMIC DNA]</scope>
</reference>
<dbReference type="AlphaFoldDB" id="A0A4P9WGU1"/>
<protein>
    <submittedName>
        <fullName evidence="1">Uncharacterized protein</fullName>
    </submittedName>
</protein>
<dbReference type="EMBL" id="KZ995921">
    <property type="protein sequence ID" value="RKO89726.1"/>
    <property type="molecule type" value="Genomic_DNA"/>
</dbReference>
<proteinExistence type="predicted"/>
<sequence length="218" mass="24112">MRICGGGGQFRTGRWRPNELFSPGRKLFNISHDHAGMLAYTHQIFSCPPALPLSLASTLDVFWEDRFLKIALEAEFIDAHISVSDLQRSQHATAIPPGEVRRIPCALLKPGRRRYLGVTLVDNCIVEFTHWTGTIPLAVSHACTLEVLESIIADAIMLSVAALLHGVAVGCSEEDEEEDPLHKIIGWRSTAMYLAQQDAERARAGNEPLEPVLFGVKF</sequence>
<evidence type="ECO:0000313" key="1">
    <source>
        <dbReference type="EMBL" id="RKO89726.1"/>
    </source>
</evidence>
<name>A0A4P9WGU1_9FUNG</name>
<organism evidence="1 2">
    <name type="scientific">Blyttiomyces helicus</name>
    <dbReference type="NCBI Taxonomy" id="388810"/>
    <lineage>
        <taxon>Eukaryota</taxon>
        <taxon>Fungi</taxon>
        <taxon>Fungi incertae sedis</taxon>
        <taxon>Chytridiomycota</taxon>
        <taxon>Chytridiomycota incertae sedis</taxon>
        <taxon>Chytridiomycetes</taxon>
        <taxon>Chytridiomycetes incertae sedis</taxon>
        <taxon>Blyttiomyces</taxon>
    </lineage>
</organism>
<dbReference type="Proteomes" id="UP000269721">
    <property type="component" value="Unassembled WGS sequence"/>
</dbReference>
<gene>
    <name evidence="1" type="ORF">BDK51DRAFT_40735</name>
</gene>
<dbReference type="OrthoDB" id="2129662at2759"/>
<keyword evidence="2" id="KW-1185">Reference proteome</keyword>
<accession>A0A4P9WGU1</accession>